<dbReference type="SUPFAM" id="SSF52833">
    <property type="entry name" value="Thioredoxin-like"/>
    <property type="match status" value="1"/>
</dbReference>
<feature type="domain" description="Thioredoxin" evidence="1">
    <location>
        <begin position="15"/>
        <end position="94"/>
    </location>
</feature>
<keyword evidence="3" id="KW-1185">Reference proteome</keyword>
<protein>
    <recommendedName>
        <fullName evidence="1">Thioredoxin domain-containing protein</fullName>
    </recommendedName>
</protein>
<evidence type="ECO:0000313" key="3">
    <source>
        <dbReference type="Proteomes" id="UP001500631"/>
    </source>
</evidence>
<dbReference type="CDD" id="cd02947">
    <property type="entry name" value="TRX_family"/>
    <property type="match status" value="1"/>
</dbReference>
<evidence type="ECO:0000259" key="1">
    <source>
        <dbReference type="Pfam" id="PF00085"/>
    </source>
</evidence>
<dbReference type="Gene3D" id="3.40.30.10">
    <property type="entry name" value="Glutaredoxin"/>
    <property type="match status" value="1"/>
</dbReference>
<comment type="caution">
    <text evidence="2">The sequence shown here is derived from an EMBL/GenBank/DDBJ whole genome shotgun (WGS) entry which is preliminary data.</text>
</comment>
<dbReference type="InterPro" id="IPR036249">
    <property type="entry name" value="Thioredoxin-like_sf"/>
</dbReference>
<dbReference type="EMBL" id="BAABKE010000005">
    <property type="protein sequence ID" value="GAA5100625.1"/>
    <property type="molecule type" value="Genomic_DNA"/>
</dbReference>
<dbReference type="InterPro" id="IPR013766">
    <property type="entry name" value="Thioredoxin_domain"/>
</dbReference>
<organism evidence="2 3">
    <name type="scientific">Wohlfahrtiimonas larvae</name>
    <dbReference type="NCBI Taxonomy" id="1157986"/>
    <lineage>
        <taxon>Bacteria</taxon>
        <taxon>Pseudomonadati</taxon>
        <taxon>Pseudomonadota</taxon>
        <taxon>Gammaproteobacteria</taxon>
        <taxon>Cardiobacteriales</taxon>
        <taxon>Ignatzschineriaceae</taxon>
        <taxon>Wohlfahrtiimonas</taxon>
    </lineage>
</organism>
<accession>A0ABP9MUB8</accession>
<name>A0ABP9MUB8_9GAMM</name>
<dbReference type="Pfam" id="PF00085">
    <property type="entry name" value="Thioredoxin"/>
    <property type="match status" value="1"/>
</dbReference>
<sequence>MISSVITVTNGITLKNITDNEPSIILFTRQQCVSSKKMIHMIDELSKKQSHIACVNVDMSPNSTGKTLAHRFNIVVAPSFVVYSKGKEVFRGCGFTQFERFITNWGQYV</sequence>
<proteinExistence type="predicted"/>
<dbReference type="Proteomes" id="UP001500631">
    <property type="component" value="Unassembled WGS sequence"/>
</dbReference>
<reference evidence="3" key="1">
    <citation type="journal article" date="2019" name="Int. J. Syst. Evol. Microbiol.">
        <title>The Global Catalogue of Microorganisms (GCM) 10K type strain sequencing project: providing services to taxonomists for standard genome sequencing and annotation.</title>
        <authorList>
            <consortium name="The Broad Institute Genomics Platform"/>
            <consortium name="The Broad Institute Genome Sequencing Center for Infectious Disease"/>
            <person name="Wu L."/>
            <person name="Ma J."/>
        </authorList>
    </citation>
    <scope>NUCLEOTIDE SEQUENCE [LARGE SCALE GENOMIC DNA]</scope>
    <source>
        <strain evidence="3">JCM 18424</strain>
    </source>
</reference>
<evidence type="ECO:0000313" key="2">
    <source>
        <dbReference type="EMBL" id="GAA5100625.1"/>
    </source>
</evidence>
<gene>
    <name evidence="2" type="ORF">GCM10023338_15420</name>
</gene>
<dbReference type="RefSeq" id="WP_077925885.1">
    <property type="nucleotide sequence ID" value="NZ_BAABKE010000005.1"/>
</dbReference>